<dbReference type="SUPFAM" id="SSF88723">
    <property type="entry name" value="PIN domain-like"/>
    <property type="match status" value="1"/>
</dbReference>
<comment type="similarity">
    <text evidence="6">Belongs to the UTP23/FCF1 family. UTP23 subfamily.</text>
</comment>
<evidence type="ECO:0000256" key="7">
    <source>
        <dbReference type="ARBA" id="ARBA00076388"/>
    </source>
</evidence>
<keyword evidence="11" id="KW-1185">Reference proteome</keyword>
<evidence type="ECO:0000256" key="4">
    <source>
        <dbReference type="ARBA" id="ARBA00023242"/>
    </source>
</evidence>
<dbReference type="Pfam" id="PF04900">
    <property type="entry name" value="Fcf1"/>
    <property type="match status" value="1"/>
</dbReference>
<evidence type="ECO:0000256" key="1">
    <source>
        <dbReference type="ARBA" id="ARBA00004604"/>
    </source>
</evidence>
<dbReference type="InterPro" id="IPR029060">
    <property type="entry name" value="PIN-like_dom_sf"/>
</dbReference>
<dbReference type="Pfam" id="PF24779">
    <property type="entry name" value="UTP23_sensor"/>
    <property type="match status" value="1"/>
</dbReference>
<feature type="domain" description="UTP23 sensor motif region" evidence="9">
    <location>
        <begin position="185"/>
        <end position="203"/>
    </location>
</feature>
<comment type="subcellular location">
    <subcellularLocation>
        <location evidence="1">Nucleus</location>
        <location evidence="1">Nucleolus</location>
    </subcellularLocation>
</comment>
<evidence type="ECO:0000313" key="10">
    <source>
        <dbReference type="EMBL" id="KAJ2928886.1"/>
    </source>
</evidence>
<dbReference type="InterPro" id="IPR006984">
    <property type="entry name" value="Fcf1/UTP23"/>
</dbReference>
<feature type="region of interest" description="Disordered" evidence="8">
    <location>
        <begin position="176"/>
        <end position="289"/>
    </location>
</feature>
<comment type="caution">
    <text evidence="10">The sequence shown here is derived from an EMBL/GenBank/DDBJ whole genome shotgun (WGS) entry which is preliminary data.</text>
</comment>
<evidence type="ECO:0000256" key="8">
    <source>
        <dbReference type="SAM" id="MobiDB-lite"/>
    </source>
</evidence>
<dbReference type="GO" id="GO:0032040">
    <property type="term" value="C:small-subunit processome"/>
    <property type="evidence" value="ECO:0007669"/>
    <property type="project" value="InterPro"/>
</dbReference>
<evidence type="ECO:0000256" key="5">
    <source>
        <dbReference type="ARBA" id="ARBA00037300"/>
    </source>
</evidence>
<evidence type="ECO:0000256" key="6">
    <source>
        <dbReference type="ARBA" id="ARBA00038503"/>
    </source>
</evidence>
<evidence type="ECO:0000256" key="2">
    <source>
        <dbReference type="ARBA" id="ARBA00022517"/>
    </source>
</evidence>
<dbReference type="Gene3D" id="3.40.50.1010">
    <property type="entry name" value="5'-nuclease"/>
    <property type="match status" value="1"/>
</dbReference>
<organism evidence="10 11">
    <name type="scientific">Candolleomyces eurysporus</name>
    <dbReference type="NCBI Taxonomy" id="2828524"/>
    <lineage>
        <taxon>Eukaryota</taxon>
        <taxon>Fungi</taxon>
        <taxon>Dikarya</taxon>
        <taxon>Basidiomycota</taxon>
        <taxon>Agaricomycotina</taxon>
        <taxon>Agaricomycetes</taxon>
        <taxon>Agaricomycetidae</taxon>
        <taxon>Agaricales</taxon>
        <taxon>Agaricineae</taxon>
        <taxon>Psathyrellaceae</taxon>
        <taxon>Candolleomyces</taxon>
    </lineage>
</organism>
<evidence type="ECO:0000313" key="11">
    <source>
        <dbReference type="Proteomes" id="UP001140091"/>
    </source>
</evidence>
<dbReference type="OrthoDB" id="25675at2759"/>
<name>A0A9W8J4C6_9AGAR</name>
<dbReference type="AlphaFoldDB" id="A0A9W8J4C6"/>
<dbReference type="EMBL" id="JANBPK010000919">
    <property type="protein sequence ID" value="KAJ2928886.1"/>
    <property type="molecule type" value="Genomic_DNA"/>
</dbReference>
<dbReference type="InterPro" id="IPR057776">
    <property type="entry name" value="UTP23_sensor"/>
</dbReference>
<protein>
    <recommendedName>
        <fullName evidence="7">U three protein 23</fullName>
    </recommendedName>
</protein>
<accession>A0A9W8J4C6</accession>
<keyword evidence="2" id="KW-0690">Ribosome biogenesis</keyword>
<gene>
    <name evidence="10" type="ORF">H1R20_g8311</name>
</gene>
<dbReference type="PANTHER" id="PTHR12416">
    <property type="entry name" value="RRNA-PROCESSING PROTEIN UTP23 HOMOLOG"/>
    <property type="match status" value="1"/>
</dbReference>
<evidence type="ECO:0000256" key="3">
    <source>
        <dbReference type="ARBA" id="ARBA00022552"/>
    </source>
</evidence>
<evidence type="ECO:0000259" key="9">
    <source>
        <dbReference type="Pfam" id="PF24779"/>
    </source>
</evidence>
<comment type="function">
    <text evidence="5">Involved in rRNA-processing and ribosome biogenesis.</text>
</comment>
<dbReference type="GO" id="GO:0006364">
    <property type="term" value="P:rRNA processing"/>
    <property type="evidence" value="ECO:0007669"/>
    <property type="project" value="UniProtKB-KW"/>
</dbReference>
<reference evidence="10" key="1">
    <citation type="submission" date="2022-06" db="EMBL/GenBank/DDBJ databases">
        <title>Genome Sequence of Candolleomyces eurysporus.</title>
        <authorList>
            <person name="Buettner E."/>
        </authorList>
    </citation>
    <scope>NUCLEOTIDE SEQUENCE</scope>
    <source>
        <strain evidence="10">VTCC 930004</strain>
    </source>
</reference>
<dbReference type="CDD" id="cd09865">
    <property type="entry name" value="PIN_ScUtp23p-like"/>
    <property type="match status" value="1"/>
</dbReference>
<keyword evidence="4" id="KW-0539">Nucleus</keyword>
<sequence>MRQKRAKAYRKLMHLYSHFFGFRQPYQLLIDSETCKMAVSSNMDLVKQLANVLQGEVKPMITQCCIHELYLEGNPAQPAVDIAKMFERRKCNHREAIPGDDCLADVIGDSNKHRYVISTQSSTLRTKLRSIPAVPIIHINRSVLVLEPPSDSTLRKKALAEQKLLGASTSDAALIEASQPEAPKKVKKKGPKGPNPLSVRKKKTTEHPQQQPKSNPDKGKGKVMSSQSTEKANLGKRKRGDEHDDEGLSPTKEDDATQSESSAKKRRRRRKKLEATKTTAESSPSRNDD</sequence>
<proteinExistence type="inferred from homology"/>
<dbReference type="FunFam" id="3.40.50.1010:FF:000006">
    <property type="entry name" value="rRNA-processing protein UTP23 homolog"/>
    <property type="match status" value="1"/>
</dbReference>
<feature type="non-terminal residue" evidence="10">
    <location>
        <position position="1"/>
    </location>
</feature>
<dbReference type="Proteomes" id="UP001140091">
    <property type="component" value="Unassembled WGS sequence"/>
</dbReference>
<keyword evidence="3" id="KW-0698">rRNA processing</keyword>